<dbReference type="Pfam" id="PF00990">
    <property type="entry name" value="GGDEF"/>
    <property type="match status" value="1"/>
</dbReference>
<dbReference type="PANTHER" id="PTHR46663:SF2">
    <property type="entry name" value="GGDEF DOMAIN-CONTAINING PROTEIN"/>
    <property type="match status" value="1"/>
</dbReference>
<dbReference type="InterPro" id="IPR052163">
    <property type="entry name" value="DGC-Regulatory_Protein"/>
</dbReference>
<evidence type="ECO:0000259" key="2">
    <source>
        <dbReference type="PROSITE" id="PS50887"/>
    </source>
</evidence>
<dbReference type="InterPro" id="IPR000160">
    <property type="entry name" value="GGDEF_dom"/>
</dbReference>
<dbReference type="Proteomes" id="UP000030451">
    <property type="component" value="Unassembled WGS sequence"/>
</dbReference>
<evidence type="ECO:0000313" key="3">
    <source>
        <dbReference type="EMBL" id="KGY07712.1"/>
    </source>
</evidence>
<dbReference type="PANTHER" id="PTHR46663">
    <property type="entry name" value="DIGUANYLATE CYCLASE DGCT-RELATED"/>
    <property type="match status" value="1"/>
</dbReference>
<dbReference type="STRING" id="379097.SE23_13090"/>
<dbReference type="AlphaFoldDB" id="A0A0A5HQ75"/>
<dbReference type="RefSeq" id="WP_038192005.1">
    <property type="nucleotide sequence ID" value="NZ_JRWP01000039.1"/>
</dbReference>
<feature type="domain" description="GGDEF" evidence="2">
    <location>
        <begin position="208"/>
        <end position="341"/>
    </location>
</feature>
<proteinExistence type="predicted"/>
<dbReference type="EMBL" id="JRWP01000039">
    <property type="protein sequence ID" value="KGY07712.1"/>
    <property type="molecule type" value="Genomic_DNA"/>
</dbReference>
<feature type="transmembrane region" description="Helical" evidence="1">
    <location>
        <begin position="19"/>
        <end position="41"/>
    </location>
</feature>
<dbReference type="SMART" id="SM00267">
    <property type="entry name" value="GGDEF"/>
    <property type="match status" value="1"/>
</dbReference>
<organism evidence="3 4">
    <name type="scientific">Photobacterium sp. (strain ATCC 43367)</name>
    <dbReference type="NCBI Taxonomy" id="379097"/>
    <lineage>
        <taxon>Bacteria</taxon>
        <taxon>Pseudomonadati</taxon>
        <taxon>Pseudomonadota</taxon>
        <taxon>Gammaproteobacteria</taxon>
        <taxon>Vibrionales</taxon>
        <taxon>Vibrionaceae</taxon>
        <taxon>Vibrio</taxon>
        <taxon>Vibrio oreintalis group</taxon>
    </lineage>
</organism>
<evidence type="ECO:0000256" key="1">
    <source>
        <dbReference type="SAM" id="Phobius"/>
    </source>
</evidence>
<dbReference type="InterPro" id="IPR043128">
    <property type="entry name" value="Rev_trsase/Diguanyl_cyclase"/>
</dbReference>
<dbReference type="InterPro" id="IPR048435">
    <property type="entry name" value="MASE6"/>
</dbReference>
<feature type="transmembrane region" description="Helical" evidence="1">
    <location>
        <begin position="48"/>
        <end position="67"/>
    </location>
</feature>
<keyword evidence="1" id="KW-1133">Transmembrane helix</keyword>
<dbReference type="InterPro" id="IPR029787">
    <property type="entry name" value="Nucleotide_cyclase"/>
</dbReference>
<feature type="transmembrane region" description="Helical" evidence="1">
    <location>
        <begin position="121"/>
        <end position="138"/>
    </location>
</feature>
<dbReference type="CDD" id="cd01949">
    <property type="entry name" value="GGDEF"/>
    <property type="match status" value="1"/>
</dbReference>
<evidence type="ECO:0000313" key="4">
    <source>
        <dbReference type="Proteomes" id="UP000030451"/>
    </source>
</evidence>
<feature type="transmembrane region" description="Helical" evidence="1">
    <location>
        <begin position="73"/>
        <end position="92"/>
    </location>
</feature>
<sequence length="344" mass="38481">MSNHPVHCNATHQLRRKVLIGMCVVLGIVGLLFGLANLFYFDARANTLGMIEIVYSIASFSMLWYVWRNEPPSWFLVFHCAVLTALICYGTYASRIESSVYLWAIALPTVFYLALGLRVGFYWSLICLLIELLVLNSAMTDSQLMRPAVFLNFVLAYVFVWTISHVYEDSRVKGVDRLNSLAHQDALTGAQNRLSLVTTFDQKGEQLNGSYLLTLDIDDFKVINDSYGHAAGDDVLKQVVSRLSSLVGEQNIFRMGGEEFVLVLPNKTVKHQGLSTLAHKLQGCIVAKPILFQGNELEVTFSAGIDQYLKDKGLDKTLSNADHDLYLAKKAGKRSTYYQGEVLS</sequence>
<dbReference type="PROSITE" id="PS50887">
    <property type="entry name" value="GGDEF"/>
    <property type="match status" value="1"/>
</dbReference>
<keyword evidence="1" id="KW-0472">Membrane</keyword>
<dbReference type="SUPFAM" id="SSF55073">
    <property type="entry name" value="Nucleotide cyclase"/>
    <property type="match status" value="1"/>
</dbReference>
<dbReference type="NCBIfam" id="TIGR00254">
    <property type="entry name" value="GGDEF"/>
    <property type="match status" value="1"/>
</dbReference>
<reference evidence="3 4" key="1">
    <citation type="submission" date="2014-10" db="EMBL/GenBank/DDBJ databases">
        <title>Genome sequencing of Vibrio sinaloensis T08.</title>
        <authorList>
            <person name="Chan K.-G."/>
            <person name="Mohamad N.I."/>
        </authorList>
    </citation>
    <scope>NUCLEOTIDE SEQUENCE [LARGE SCALE GENOMIC DNA]</scope>
    <source>
        <strain evidence="3 4">T08</strain>
    </source>
</reference>
<gene>
    <name evidence="3" type="ORF">NM06_15720</name>
</gene>
<dbReference type="OrthoDB" id="9812260at2"/>
<dbReference type="Gene3D" id="3.30.70.270">
    <property type="match status" value="1"/>
</dbReference>
<dbReference type="Pfam" id="PF20966">
    <property type="entry name" value="MASE6"/>
    <property type="match status" value="1"/>
</dbReference>
<accession>A0A0A5HQ75</accession>
<comment type="caution">
    <text evidence="3">The sequence shown here is derived from an EMBL/GenBank/DDBJ whole genome shotgun (WGS) entry which is preliminary data.</text>
</comment>
<keyword evidence="1" id="KW-0812">Transmembrane</keyword>
<feature type="transmembrane region" description="Helical" evidence="1">
    <location>
        <begin position="150"/>
        <end position="167"/>
    </location>
</feature>
<protein>
    <submittedName>
        <fullName evidence="3">Diguanylate cyclase</fullName>
    </submittedName>
</protein>
<name>A0A0A5HQ75_PHOS4</name>